<dbReference type="EMBL" id="CAJHJF010004394">
    <property type="protein sequence ID" value="CAD6942441.1"/>
    <property type="molecule type" value="Genomic_DNA"/>
</dbReference>
<gene>
    <name evidence="1" type="ORF">JKILLFL_G7524</name>
</gene>
<sequence length="522" mass="60708">MHCKYDIDCDGRGRCGTSRDVRTDGTSLEGRCLITGGYPCTDSADCQSGTCQQNGYCALDEILGLPAPNEYTCGGQFRQRSLGYAAATELLDGTFAQSTQLYGFRYCGWRDTDNFCTSDSECLSGFCTDPRGDGVLRCGGGADVGSNLSVDRAKRRAPVAPASAAMANAKRRTWLVGATTTRTVCRKTAMTVNVHQSLHVHVDHRHVHNGDIDADQHEHVQHYYSYHHYRHRHNNDNVNNNSNSDVNKLVLDCHKHDHVELNYDLVFVEQHYHDAELHKYVVEQHDRNTKHHEHEHEHERLLFDDYLEACYDVGYDHVFVHDDLEANNYKHKYQCVDDDDNLETCHDVSHCHVFVHDLEASNYKYKHEHEHVDFDVDIKTCHDVKVVHEFQLHDDNNYTQGKHDFEGEHLVVCHDFEGHDQLGHDHFEDINDLEGRHHFIHDDHANEYKDIEQRNHVQAQQHQHQSYHYHVFHHYQGKHDHIQAHQHDQHHLKVHQYIDGDSFAKRRRVWLKFVMPVRLLPR</sequence>
<protein>
    <submittedName>
        <fullName evidence="1">Uncharacterized protein</fullName>
    </submittedName>
</protein>
<name>A0A9N8LV65_9BASI</name>
<evidence type="ECO:0000313" key="2">
    <source>
        <dbReference type="Proteomes" id="UP000836404"/>
    </source>
</evidence>
<accession>A0A9N8LV65</accession>
<evidence type="ECO:0000313" key="1">
    <source>
        <dbReference type="EMBL" id="CAD6942441.1"/>
    </source>
</evidence>
<reference evidence="1 2" key="1">
    <citation type="submission" date="2020-10" db="EMBL/GenBank/DDBJ databases">
        <authorList>
            <person name="Sedaghatjoo S."/>
        </authorList>
    </citation>
    <scope>NUCLEOTIDE SEQUENCE [LARGE SCALE GENOMIC DNA]</scope>
    <source>
        <strain evidence="1 2">LLFL</strain>
    </source>
</reference>
<keyword evidence="2" id="KW-1185">Reference proteome</keyword>
<proteinExistence type="predicted"/>
<organism evidence="1 2">
    <name type="scientific">Tilletia laevis</name>
    <dbReference type="NCBI Taxonomy" id="157183"/>
    <lineage>
        <taxon>Eukaryota</taxon>
        <taxon>Fungi</taxon>
        <taxon>Dikarya</taxon>
        <taxon>Basidiomycota</taxon>
        <taxon>Ustilaginomycotina</taxon>
        <taxon>Exobasidiomycetes</taxon>
        <taxon>Tilletiales</taxon>
        <taxon>Tilletiaceae</taxon>
        <taxon>Tilletia</taxon>
    </lineage>
</organism>
<dbReference type="AlphaFoldDB" id="A0A9N8LV65"/>
<dbReference type="Proteomes" id="UP000836404">
    <property type="component" value="Unassembled WGS sequence"/>
</dbReference>
<comment type="caution">
    <text evidence="1">The sequence shown here is derived from an EMBL/GenBank/DDBJ whole genome shotgun (WGS) entry which is preliminary data.</text>
</comment>